<proteinExistence type="predicted"/>
<dbReference type="Gene3D" id="3.40.50.2300">
    <property type="match status" value="1"/>
</dbReference>
<evidence type="ECO:0000256" key="1">
    <source>
        <dbReference type="PROSITE-ProRule" id="PRU00169"/>
    </source>
</evidence>
<accession>A0ABQ1N5C1</accession>
<organism evidence="4 5">
    <name type="scientific">Marivirga lumbricoides</name>
    <dbReference type="NCBI Taxonomy" id="1046115"/>
    <lineage>
        <taxon>Bacteria</taxon>
        <taxon>Pseudomonadati</taxon>
        <taxon>Bacteroidota</taxon>
        <taxon>Cytophagia</taxon>
        <taxon>Cytophagales</taxon>
        <taxon>Marivirgaceae</taxon>
        <taxon>Marivirga</taxon>
    </lineage>
</organism>
<gene>
    <name evidence="4" type="ORF">GCM10011506_45480</name>
</gene>
<dbReference type="InterPro" id="IPR046947">
    <property type="entry name" value="LytR-like"/>
</dbReference>
<comment type="caution">
    <text evidence="4">The sequence shown here is derived from an EMBL/GenBank/DDBJ whole genome shotgun (WGS) entry which is preliminary data.</text>
</comment>
<feature type="domain" description="Response regulatory" evidence="2">
    <location>
        <begin position="4"/>
        <end position="115"/>
    </location>
</feature>
<dbReference type="SUPFAM" id="SSF52172">
    <property type="entry name" value="CheY-like"/>
    <property type="match status" value="1"/>
</dbReference>
<dbReference type="Pfam" id="PF04397">
    <property type="entry name" value="LytTR"/>
    <property type="match status" value="1"/>
</dbReference>
<reference evidence="5" key="1">
    <citation type="journal article" date="2019" name="Int. J. Syst. Evol. Microbiol.">
        <title>The Global Catalogue of Microorganisms (GCM) 10K type strain sequencing project: providing services to taxonomists for standard genome sequencing and annotation.</title>
        <authorList>
            <consortium name="The Broad Institute Genomics Platform"/>
            <consortium name="The Broad Institute Genome Sequencing Center for Infectious Disease"/>
            <person name="Wu L."/>
            <person name="Ma J."/>
        </authorList>
    </citation>
    <scope>NUCLEOTIDE SEQUENCE [LARGE SCALE GENOMIC DNA]</scope>
    <source>
        <strain evidence="5">CGMCC 1.10832</strain>
    </source>
</reference>
<keyword evidence="1" id="KW-0597">Phosphoprotein</keyword>
<dbReference type="PANTHER" id="PTHR37299:SF1">
    <property type="entry name" value="STAGE 0 SPORULATION PROTEIN A HOMOLOG"/>
    <property type="match status" value="1"/>
</dbReference>
<dbReference type="PANTHER" id="PTHR37299">
    <property type="entry name" value="TRANSCRIPTIONAL REGULATOR-RELATED"/>
    <property type="match status" value="1"/>
</dbReference>
<evidence type="ECO:0000313" key="4">
    <source>
        <dbReference type="EMBL" id="GGC54733.1"/>
    </source>
</evidence>
<dbReference type="Proteomes" id="UP000636010">
    <property type="component" value="Unassembled WGS sequence"/>
</dbReference>
<keyword evidence="5" id="KW-1185">Reference proteome</keyword>
<dbReference type="PROSITE" id="PS50930">
    <property type="entry name" value="HTH_LYTTR"/>
    <property type="match status" value="1"/>
</dbReference>
<feature type="modified residue" description="4-aspartylphosphate" evidence="1">
    <location>
        <position position="55"/>
    </location>
</feature>
<keyword evidence="4" id="KW-0238">DNA-binding</keyword>
<dbReference type="GO" id="GO:0003677">
    <property type="term" value="F:DNA binding"/>
    <property type="evidence" value="ECO:0007669"/>
    <property type="project" value="UniProtKB-KW"/>
</dbReference>
<sequence>MKLKCIIVDDEPLGRNVINNHLRSFSDLIVVANCNDAMEAFNILKNEQIDFMFLDINMPEITGIDFIKSLKKKPLVIITTAYREYAVESYELDVFDYLVKPISLQRFIKAIDKVTGHFKLLSSRNEPQREENNHMFIKVDKKMIKVNFGDILYIESLKDYVRVVTRLGNYITHHNLRSITEILPSDRFIRIHRSFVVAIDEINSLEGNDIRVENKVLPIGRNYQKMIKDLIGMDKI</sequence>
<feature type="domain" description="HTH LytTR-type" evidence="3">
    <location>
        <begin position="135"/>
        <end position="233"/>
    </location>
</feature>
<protein>
    <submittedName>
        <fullName evidence="4">DNA-binding response regulator</fullName>
    </submittedName>
</protein>
<name>A0ABQ1N5C1_9BACT</name>
<evidence type="ECO:0000259" key="3">
    <source>
        <dbReference type="PROSITE" id="PS50930"/>
    </source>
</evidence>
<dbReference type="InterPro" id="IPR001789">
    <property type="entry name" value="Sig_transdc_resp-reg_receiver"/>
</dbReference>
<dbReference type="Pfam" id="PF00072">
    <property type="entry name" value="Response_reg"/>
    <property type="match status" value="1"/>
</dbReference>
<dbReference type="SMART" id="SM00448">
    <property type="entry name" value="REC"/>
    <property type="match status" value="1"/>
</dbReference>
<evidence type="ECO:0000259" key="2">
    <source>
        <dbReference type="PROSITE" id="PS50110"/>
    </source>
</evidence>
<dbReference type="SMART" id="SM00850">
    <property type="entry name" value="LytTR"/>
    <property type="match status" value="1"/>
</dbReference>
<dbReference type="EMBL" id="BMEC01000021">
    <property type="protein sequence ID" value="GGC54733.1"/>
    <property type="molecule type" value="Genomic_DNA"/>
</dbReference>
<evidence type="ECO:0000313" key="5">
    <source>
        <dbReference type="Proteomes" id="UP000636010"/>
    </source>
</evidence>
<dbReference type="Gene3D" id="2.40.50.1020">
    <property type="entry name" value="LytTr DNA-binding domain"/>
    <property type="match status" value="1"/>
</dbReference>
<dbReference type="InterPro" id="IPR011006">
    <property type="entry name" value="CheY-like_superfamily"/>
</dbReference>
<dbReference type="InterPro" id="IPR007492">
    <property type="entry name" value="LytTR_DNA-bd_dom"/>
</dbReference>
<dbReference type="RefSeq" id="WP_188467653.1">
    <property type="nucleotide sequence ID" value="NZ_BAABHU010000021.1"/>
</dbReference>
<dbReference type="PROSITE" id="PS50110">
    <property type="entry name" value="RESPONSE_REGULATORY"/>
    <property type="match status" value="1"/>
</dbReference>